<keyword evidence="1" id="KW-0472">Membrane</keyword>
<feature type="transmembrane region" description="Helical" evidence="1">
    <location>
        <begin position="197"/>
        <end position="222"/>
    </location>
</feature>
<keyword evidence="1" id="KW-1133">Transmembrane helix</keyword>
<dbReference type="EMBL" id="JAIPME010000002">
    <property type="protein sequence ID" value="MBZ2387580.1"/>
    <property type="molecule type" value="Genomic_DNA"/>
</dbReference>
<sequence length="414" mass="47631">MLKFRFLSYTNFGPMAQWYEEMAREGWQIEKIVLPFIHKFKKCDPADIKYQFTIAPNETWYVKFSKEELKDYDQMAEEYGWHIVDRSFNMNLYQVDENGSNSLYNDDSYEIEILNKGIKGELITISLNLLVFGFMALSSIARLRSSEIYYSNFPFFMAPAVSLFLILSLLSLGDYISFKKRNKKVQSIKNLKFSRLGIGKLQALLPVLSIVLVILSWIALVINQLGMGYGLTILISVIPIIFMAILISYFIKKVKLMDAQKGQKKFLFALIPVIMFIVFSVSNFGMLGKLALKDDLQTKEIAGFSVRKESTSFLAESCEDFRAKSHDLDIRKTVVNSEGLAEDLFDRILKNAKNHPYRAEFVKDLSKDFTYDKTYSLADEDSYLILNGNTVLEVDGNIYDEKVTKDIEKILEAK</sequence>
<gene>
    <name evidence="2" type="ORF">K8P03_09815</name>
</gene>
<feature type="transmembrane region" description="Helical" evidence="1">
    <location>
        <begin position="266"/>
        <end position="287"/>
    </location>
</feature>
<organism evidence="2 3">
    <name type="scientific">Anaerococcus murdochii</name>
    <dbReference type="NCBI Taxonomy" id="411577"/>
    <lineage>
        <taxon>Bacteria</taxon>
        <taxon>Bacillati</taxon>
        <taxon>Bacillota</taxon>
        <taxon>Tissierellia</taxon>
        <taxon>Tissierellales</taxon>
        <taxon>Peptoniphilaceae</taxon>
        <taxon>Anaerococcus</taxon>
    </lineage>
</organism>
<keyword evidence="1" id="KW-0812">Transmembrane</keyword>
<evidence type="ECO:0000313" key="2">
    <source>
        <dbReference type="EMBL" id="MBZ2387580.1"/>
    </source>
</evidence>
<reference evidence="2 3" key="1">
    <citation type="submission" date="2021-08" db="EMBL/GenBank/DDBJ databases">
        <title>FDA dAtabase for Regulatory Grade micrObial Sequences (FDA-ARGOS): Supporting development and validation of Infectious Disease Dx tests.</title>
        <authorList>
            <person name="Sproer C."/>
            <person name="Gronow S."/>
            <person name="Severitt S."/>
            <person name="Schroder I."/>
            <person name="Tallon L."/>
            <person name="Sadzewicz L."/>
            <person name="Zhao X."/>
            <person name="Boylan J."/>
            <person name="Ott S."/>
            <person name="Bowen H."/>
            <person name="Vavikolanu K."/>
            <person name="Hazen T."/>
            <person name="Aluvathingal J."/>
            <person name="Nadendla S."/>
            <person name="Lowell S."/>
            <person name="Myers T."/>
            <person name="Yan Y."/>
            <person name="Sichtig H."/>
        </authorList>
    </citation>
    <scope>NUCLEOTIDE SEQUENCE [LARGE SCALE GENOMIC DNA]</scope>
    <source>
        <strain evidence="2 3">FDAARGOS_1460</strain>
    </source>
</reference>
<keyword evidence="3" id="KW-1185">Reference proteome</keyword>
<name>A0ABS7T1B7_9FIRM</name>
<dbReference type="InterPro" id="IPR021359">
    <property type="entry name" value="DUF2812"/>
</dbReference>
<feature type="transmembrane region" description="Helical" evidence="1">
    <location>
        <begin position="153"/>
        <end position="176"/>
    </location>
</feature>
<accession>A0ABS7T1B7</accession>
<dbReference type="RefSeq" id="WP_223420509.1">
    <property type="nucleotide sequence ID" value="NZ_JAIPME010000002.1"/>
</dbReference>
<evidence type="ECO:0000256" key="1">
    <source>
        <dbReference type="SAM" id="Phobius"/>
    </source>
</evidence>
<dbReference type="Proteomes" id="UP000734271">
    <property type="component" value="Unassembled WGS sequence"/>
</dbReference>
<protein>
    <submittedName>
        <fullName evidence="2">DUF2812 domain-containing protein</fullName>
    </submittedName>
</protein>
<dbReference type="Pfam" id="PF11193">
    <property type="entry name" value="DUF2812"/>
    <property type="match status" value="1"/>
</dbReference>
<evidence type="ECO:0000313" key="3">
    <source>
        <dbReference type="Proteomes" id="UP000734271"/>
    </source>
</evidence>
<feature type="transmembrane region" description="Helical" evidence="1">
    <location>
        <begin position="228"/>
        <end position="251"/>
    </location>
</feature>
<feature type="transmembrane region" description="Helical" evidence="1">
    <location>
        <begin position="122"/>
        <end position="141"/>
    </location>
</feature>
<proteinExistence type="predicted"/>
<comment type="caution">
    <text evidence="2">The sequence shown here is derived from an EMBL/GenBank/DDBJ whole genome shotgun (WGS) entry which is preliminary data.</text>
</comment>